<keyword evidence="2" id="KW-1185">Reference proteome</keyword>
<dbReference type="EMBL" id="MJEQ01007079">
    <property type="protein sequence ID" value="OIT19499.1"/>
    <property type="molecule type" value="Genomic_DNA"/>
</dbReference>
<protein>
    <submittedName>
        <fullName evidence="1">Uncharacterized protein</fullName>
    </submittedName>
</protein>
<name>A0A1J6K9H7_NICAT</name>
<accession>A0A1J6K9H7</accession>
<sequence>MRKICVGCVKHSWKFHREREIDAEGGGEKYKYNFNSYGRLCTNRKLVGGQKICWGDIAGEKSLLASKSQFTPINHNQFLFDFPSRQETVRIKNGEWFWNGRKLSPDWWTPVSGSKIAAPNSENIWVKAFGIPLHAWSIDTFRTIGNSCGGYVGIDDDTKNKSHLYWARICINDSISALPATIDLTVDDWCFEISILEDFSTKPHY</sequence>
<gene>
    <name evidence="1" type="ORF">A4A49_41100</name>
</gene>
<proteinExistence type="predicted"/>
<dbReference type="Proteomes" id="UP000187609">
    <property type="component" value="Unassembled WGS sequence"/>
</dbReference>
<evidence type="ECO:0000313" key="1">
    <source>
        <dbReference type="EMBL" id="OIT19499.1"/>
    </source>
</evidence>
<dbReference type="PANTHER" id="PTHR34427:SF5">
    <property type="entry name" value="DUF4283 DOMAIN-CONTAINING PROTEIN"/>
    <property type="match status" value="1"/>
</dbReference>
<dbReference type="AlphaFoldDB" id="A0A1J6K9H7"/>
<dbReference type="Gramene" id="OIT19499">
    <property type="protein sequence ID" value="OIT19499"/>
    <property type="gene ID" value="A4A49_41100"/>
</dbReference>
<evidence type="ECO:0000313" key="2">
    <source>
        <dbReference type="Proteomes" id="UP000187609"/>
    </source>
</evidence>
<dbReference type="PANTHER" id="PTHR34427">
    <property type="entry name" value="DUF4283 DOMAIN PROTEIN"/>
    <property type="match status" value="1"/>
</dbReference>
<comment type="caution">
    <text evidence="1">The sequence shown here is derived from an EMBL/GenBank/DDBJ whole genome shotgun (WGS) entry which is preliminary data.</text>
</comment>
<reference evidence="1" key="1">
    <citation type="submission" date="2016-11" db="EMBL/GenBank/DDBJ databases">
        <title>The genome of Nicotiana attenuata.</title>
        <authorList>
            <person name="Xu S."/>
            <person name="Brockmoeller T."/>
            <person name="Gaquerel E."/>
            <person name="Navarro A."/>
            <person name="Kuhl H."/>
            <person name="Gase K."/>
            <person name="Ling Z."/>
            <person name="Zhou W."/>
            <person name="Kreitzer C."/>
            <person name="Stanke M."/>
            <person name="Tang H."/>
            <person name="Lyons E."/>
            <person name="Pandey P."/>
            <person name="Pandey S.P."/>
            <person name="Timmermann B."/>
            <person name="Baldwin I.T."/>
        </authorList>
    </citation>
    <scope>NUCLEOTIDE SEQUENCE [LARGE SCALE GENOMIC DNA]</scope>
    <source>
        <strain evidence="1">UT</strain>
    </source>
</reference>
<organism evidence="1 2">
    <name type="scientific">Nicotiana attenuata</name>
    <name type="common">Coyote tobacco</name>
    <dbReference type="NCBI Taxonomy" id="49451"/>
    <lineage>
        <taxon>Eukaryota</taxon>
        <taxon>Viridiplantae</taxon>
        <taxon>Streptophyta</taxon>
        <taxon>Embryophyta</taxon>
        <taxon>Tracheophyta</taxon>
        <taxon>Spermatophyta</taxon>
        <taxon>Magnoliopsida</taxon>
        <taxon>eudicotyledons</taxon>
        <taxon>Gunneridae</taxon>
        <taxon>Pentapetalae</taxon>
        <taxon>asterids</taxon>
        <taxon>lamiids</taxon>
        <taxon>Solanales</taxon>
        <taxon>Solanaceae</taxon>
        <taxon>Nicotianoideae</taxon>
        <taxon>Nicotianeae</taxon>
        <taxon>Nicotiana</taxon>
    </lineage>
</organism>